<evidence type="ECO:0000313" key="3">
    <source>
        <dbReference type="Proteomes" id="UP000438429"/>
    </source>
</evidence>
<proteinExistence type="predicted"/>
<reference evidence="2 3" key="1">
    <citation type="submission" date="2019-06" db="EMBL/GenBank/DDBJ databases">
        <title>Draft genomes of female and male turbot (Scophthalmus maximus).</title>
        <authorList>
            <person name="Xu H."/>
            <person name="Xu X.-W."/>
            <person name="Shao C."/>
            <person name="Chen S."/>
        </authorList>
    </citation>
    <scope>NUCLEOTIDE SEQUENCE [LARGE SCALE GENOMIC DNA]</scope>
    <source>
        <strain evidence="2">Ysfricsl-2016a</strain>
        <tissue evidence="2">Blood</tissue>
    </source>
</reference>
<dbReference type="Proteomes" id="UP000438429">
    <property type="component" value="Unassembled WGS sequence"/>
</dbReference>
<organism evidence="2 3">
    <name type="scientific">Scophthalmus maximus</name>
    <name type="common">Turbot</name>
    <name type="synonym">Psetta maxima</name>
    <dbReference type="NCBI Taxonomy" id="52904"/>
    <lineage>
        <taxon>Eukaryota</taxon>
        <taxon>Metazoa</taxon>
        <taxon>Chordata</taxon>
        <taxon>Craniata</taxon>
        <taxon>Vertebrata</taxon>
        <taxon>Euteleostomi</taxon>
        <taxon>Actinopterygii</taxon>
        <taxon>Neopterygii</taxon>
        <taxon>Teleostei</taxon>
        <taxon>Neoteleostei</taxon>
        <taxon>Acanthomorphata</taxon>
        <taxon>Carangaria</taxon>
        <taxon>Pleuronectiformes</taxon>
        <taxon>Pleuronectoidei</taxon>
        <taxon>Scophthalmidae</taxon>
        <taxon>Scophthalmus</taxon>
    </lineage>
</organism>
<dbReference type="AlphaFoldDB" id="A0A6A4SFV2"/>
<name>A0A6A4SFV2_SCOMX</name>
<feature type="region of interest" description="Disordered" evidence="1">
    <location>
        <begin position="25"/>
        <end position="45"/>
    </location>
</feature>
<evidence type="ECO:0000256" key="1">
    <source>
        <dbReference type="SAM" id="MobiDB-lite"/>
    </source>
</evidence>
<comment type="caution">
    <text evidence="2">The sequence shown here is derived from an EMBL/GenBank/DDBJ whole genome shotgun (WGS) entry which is preliminary data.</text>
</comment>
<accession>A0A6A4SFV2</accession>
<protein>
    <submittedName>
        <fullName evidence="2">Uncharacterized protein</fullName>
    </submittedName>
</protein>
<dbReference type="EMBL" id="VEVO01000014">
    <property type="protein sequence ID" value="KAF0032137.1"/>
    <property type="molecule type" value="Genomic_DNA"/>
</dbReference>
<evidence type="ECO:0000313" key="2">
    <source>
        <dbReference type="EMBL" id="KAF0032137.1"/>
    </source>
</evidence>
<sequence length="84" mass="9395">MTRPRSFRFVPLCVHALLQQQQQQQHCPPCGPRRAPTGQPEKEDANRHIVIRPANANAGMSQDVGATQTFLSDEVPLSKAHYFS</sequence>
<gene>
    <name evidence="2" type="ORF">F2P81_016692</name>
</gene>